<name>A0A6B8M696_9HYPH</name>
<organism evidence="1 2">
    <name type="scientific">Methylocystis parvus</name>
    <dbReference type="NCBI Taxonomy" id="134"/>
    <lineage>
        <taxon>Bacteria</taxon>
        <taxon>Pseudomonadati</taxon>
        <taxon>Pseudomonadota</taxon>
        <taxon>Alphaproteobacteria</taxon>
        <taxon>Hyphomicrobiales</taxon>
        <taxon>Methylocystaceae</taxon>
        <taxon>Methylocystis</taxon>
    </lineage>
</organism>
<dbReference type="RefSeq" id="WP_154419909.1">
    <property type="nucleotide sequence ID" value="NZ_CP044331.1"/>
</dbReference>
<evidence type="ECO:0000313" key="2">
    <source>
        <dbReference type="Proteomes" id="UP000422569"/>
    </source>
</evidence>
<reference evidence="1 2" key="1">
    <citation type="submission" date="2019-09" db="EMBL/GenBank/DDBJ databases">
        <title>Isolation and complete genome sequencing of Methylocystis species.</title>
        <authorList>
            <person name="Rumah B.L."/>
            <person name="Stead C.E."/>
            <person name="Stevens B.C."/>
            <person name="Minton N.P."/>
            <person name="Grosse-Honebrink A."/>
            <person name="Zhang Y."/>
        </authorList>
    </citation>
    <scope>NUCLEOTIDE SEQUENCE [LARGE SCALE GENOMIC DNA]</scope>
    <source>
        <strain evidence="1 2">BRCS2</strain>
    </source>
</reference>
<evidence type="ECO:0000313" key="1">
    <source>
        <dbReference type="EMBL" id="QGM97936.1"/>
    </source>
</evidence>
<dbReference type="EMBL" id="CP044331">
    <property type="protein sequence ID" value="QGM97936.1"/>
    <property type="molecule type" value="Genomic_DNA"/>
</dbReference>
<dbReference type="Proteomes" id="UP000422569">
    <property type="component" value="Chromosome"/>
</dbReference>
<protein>
    <submittedName>
        <fullName evidence="1">Uncharacterized protein</fullName>
    </submittedName>
</protein>
<gene>
    <name evidence="1" type="ORF">F7D14_10940</name>
</gene>
<sequence>MDRLDQDTVAIVIDSCFGEKITQIAPHVGAIWVIDTKINSAAVLAARRAGAKNITLVAQIPGETKETQLFRVINEVDEHEGPCSKNQPYKYICVFVDSDSKDISQLIINAGFQSVTKDNYRIFGTKADSLKSL</sequence>
<accession>A0A6B8M696</accession>
<dbReference type="KEGG" id="mpar:F7D14_10940"/>
<proteinExistence type="predicted"/>
<dbReference type="AlphaFoldDB" id="A0A6B8M696"/>
<keyword evidence="2" id="KW-1185">Reference proteome</keyword>